<dbReference type="KEGG" id="bpb:bpr_II278"/>
<dbReference type="PANTHER" id="PTHR30486:SF6">
    <property type="entry name" value="TYPE IV PILUS RETRACTATION ATPASE PILT"/>
    <property type="match status" value="1"/>
</dbReference>
<organism evidence="4 5">
    <name type="scientific">Butyrivibrio proteoclasticus (strain ATCC 51982 / DSM 14932 / B316)</name>
    <name type="common">Clostridium proteoclasticum</name>
    <dbReference type="NCBI Taxonomy" id="515622"/>
    <lineage>
        <taxon>Bacteria</taxon>
        <taxon>Bacillati</taxon>
        <taxon>Bacillota</taxon>
        <taxon>Clostridia</taxon>
        <taxon>Lachnospirales</taxon>
        <taxon>Lachnospiraceae</taxon>
        <taxon>Butyrivibrio</taxon>
    </lineage>
</organism>
<dbReference type="PANTHER" id="PTHR30486">
    <property type="entry name" value="TWITCHING MOTILITY PROTEIN PILT"/>
    <property type="match status" value="1"/>
</dbReference>
<evidence type="ECO:0000313" key="5">
    <source>
        <dbReference type="Proteomes" id="UP000001299"/>
    </source>
</evidence>
<accession>E0S483</accession>
<evidence type="ECO:0000256" key="2">
    <source>
        <dbReference type="SAM" id="Phobius"/>
    </source>
</evidence>
<sequence length="651" mass="73897">MIILNLILTFLIIAGLSGAIYLYLTRSKAIVKDTDGDALVINKASIHDLAVLSARSIGSFLRQDFSNQNLTEAEYNNKNAAKKRLRHSLAEAAYGDAEAKTIIKEYIKSIITTSNDLRVSEVNIGDYIAFDEPEQLSASEKFFILLTAYQKYEGSGSLSKMFKDLGFADQSLITDKMIDEGYEKLSDLDFCQKCGYEDILTEFSYDEKLDYLTQEIFQSIYGFGVIDRLLETDIDEIDGGISGLPVGTFTIDKASIRNAKFSSDAVWILFHGHNIHLDCLSFESAEEIERVCENVYKYNAQQVFSRSKGFVVSSMKNGSRVVVVRPPFADKFAFFVRKFDSAPSIAPESLIVGEGNEILRTLCEWFVRGQRNIAITGQQGTGKTTMLKAFIRWIENLNIRTQELAFEMNLSFAYPEKNILSFQETDTVTAQAGLNVQKKTNGAVNIVGEVADAEQASHIIQTANVASLFAMFTHHAKSTSSLVNMIALNLLQLGLYKEKRDAVEISAQTLNVNVHLENTDTYRHIEFIDEIIPVTDVAYPSEEILKNKAYDPDAYTVELGRLDEREYYKRMTDRKLFLVNNIVKWNRIPGEKNPRIGFYTLEHMPSKEMLADMRNRLTDPQLKQRFDDDMEKIQQIDREIRQKYAQYIQEA</sequence>
<dbReference type="Pfam" id="PF00437">
    <property type="entry name" value="T2SSE"/>
    <property type="match status" value="1"/>
</dbReference>
<keyword evidence="2" id="KW-0812">Transmembrane</keyword>
<comment type="similarity">
    <text evidence="1">Belongs to the GSP E family.</text>
</comment>
<name>E0S483_BUTPB</name>
<dbReference type="HOGENOM" id="CLU_030333_0_0_9"/>
<evidence type="ECO:0000256" key="1">
    <source>
        <dbReference type="ARBA" id="ARBA00006611"/>
    </source>
</evidence>
<dbReference type="GO" id="GO:0016887">
    <property type="term" value="F:ATP hydrolysis activity"/>
    <property type="evidence" value="ECO:0007669"/>
    <property type="project" value="InterPro"/>
</dbReference>
<keyword evidence="5" id="KW-1185">Reference proteome</keyword>
<keyword evidence="4" id="KW-0614">Plasmid</keyword>
<proteinExistence type="inferred from homology"/>
<feature type="domain" description="Bacterial type II secretion system protein E" evidence="3">
    <location>
        <begin position="358"/>
        <end position="483"/>
    </location>
</feature>
<geneLocation type="plasmid" evidence="4 5">
    <name>pCY360</name>
</geneLocation>
<dbReference type="Proteomes" id="UP000001299">
    <property type="component" value="Plasmid pCY360"/>
</dbReference>
<dbReference type="InterPro" id="IPR027417">
    <property type="entry name" value="P-loop_NTPase"/>
</dbReference>
<dbReference type="EMBL" id="CP001812">
    <property type="protein sequence ID" value="ADL36215.1"/>
    <property type="molecule type" value="Genomic_DNA"/>
</dbReference>
<keyword evidence="2" id="KW-1133">Transmembrane helix</keyword>
<dbReference type="RefSeq" id="WP_013282864.1">
    <property type="nucleotide sequence ID" value="NC_014389.1"/>
</dbReference>
<evidence type="ECO:0000313" key="4">
    <source>
        <dbReference type="EMBL" id="ADL36215.1"/>
    </source>
</evidence>
<dbReference type="SUPFAM" id="SSF52540">
    <property type="entry name" value="P-loop containing nucleoside triphosphate hydrolases"/>
    <property type="match status" value="1"/>
</dbReference>
<feature type="transmembrane region" description="Helical" evidence="2">
    <location>
        <begin position="6"/>
        <end position="24"/>
    </location>
</feature>
<gene>
    <name evidence="4" type="ordered locus">bpr_II278</name>
</gene>
<evidence type="ECO:0000259" key="3">
    <source>
        <dbReference type="Pfam" id="PF00437"/>
    </source>
</evidence>
<protein>
    <submittedName>
        <fullName evidence="4">Conjugative transfer ATPase</fullName>
    </submittedName>
</protein>
<keyword evidence="2" id="KW-0472">Membrane</keyword>
<dbReference type="Gene3D" id="3.40.50.300">
    <property type="entry name" value="P-loop containing nucleotide triphosphate hydrolases"/>
    <property type="match status" value="1"/>
</dbReference>
<reference evidence="4 5" key="1">
    <citation type="journal article" date="2010" name="PLoS ONE">
        <title>The glycobiome of the rumen bacterium Butyrivibrio proteoclasticus B316(T) highlights adaptation to a polysaccharide-rich environment.</title>
        <authorList>
            <person name="Kelly W.J."/>
            <person name="Leahy S.C."/>
            <person name="Altermann E."/>
            <person name="Yeoman C.J."/>
            <person name="Dunne J.C."/>
            <person name="Kong Z."/>
            <person name="Pacheco D.M."/>
            <person name="Li D."/>
            <person name="Noel S.J."/>
            <person name="Moon C.D."/>
            <person name="Cookson A.L."/>
            <person name="Attwood G.T."/>
        </authorList>
    </citation>
    <scope>NUCLEOTIDE SEQUENCE [LARGE SCALE GENOMIC DNA]</scope>
    <source>
        <strain evidence="5">ATCC 51982 / DSM 14932 / B316</strain>
        <plasmid evidence="5">Plasmid pCY360</plasmid>
    </source>
</reference>
<dbReference type="AlphaFoldDB" id="E0S483"/>
<dbReference type="InterPro" id="IPR001482">
    <property type="entry name" value="T2SS/T4SS_dom"/>
</dbReference>
<dbReference type="InterPro" id="IPR050921">
    <property type="entry name" value="T4SS_GSP_E_ATPase"/>
</dbReference>